<dbReference type="InterPro" id="IPR006311">
    <property type="entry name" value="TAT_signal"/>
</dbReference>
<protein>
    <submittedName>
        <fullName evidence="2">Hypothetical Tat domain protein</fullName>
    </submittedName>
</protein>
<evidence type="ECO:0000313" key="2">
    <source>
        <dbReference type="EMBL" id="ADE29168.1"/>
    </source>
</evidence>
<dbReference type="PROSITE" id="PS51318">
    <property type="entry name" value="TAT"/>
    <property type="match status" value="1"/>
</dbReference>
<reference evidence="2" key="1">
    <citation type="journal article" date="2010" name="Environ. Microbiol.">
        <title>The metavirome of a hypersaline environment.</title>
        <authorList>
            <person name="Santos F."/>
            <person name="Yarza P."/>
            <person name="Parro V."/>
            <person name="Briones C."/>
            <person name="Anton J."/>
        </authorList>
    </citation>
    <scope>NUCLEOTIDE SEQUENCE</scope>
</reference>
<organism evidence="2">
    <name type="scientific">uncultured virus</name>
    <dbReference type="NCBI Taxonomy" id="340016"/>
    <lineage>
        <taxon>Viruses</taxon>
        <taxon>environmental samples</taxon>
    </lineage>
</organism>
<evidence type="ECO:0000256" key="1">
    <source>
        <dbReference type="SAM" id="MobiDB-lite"/>
    </source>
</evidence>
<feature type="compositionally biased region" description="Acidic residues" evidence="1">
    <location>
        <begin position="12"/>
        <end position="23"/>
    </location>
</feature>
<accession>D5L2A9</accession>
<name>D5L2A9_9VIRU</name>
<feature type="region of interest" description="Disordered" evidence="1">
    <location>
        <begin position="1"/>
        <end position="26"/>
    </location>
</feature>
<feature type="compositionally biased region" description="Polar residues" evidence="1">
    <location>
        <begin position="98"/>
        <end position="109"/>
    </location>
</feature>
<proteinExistence type="predicted"/>
<sequence>MTQDAKLPAMPDETDESETEQDVSELARSVVQELEPGTMIEDKLILSRRQALAIATGTVSASALLGFGTGTAEAQTAAGQVGTASQPVDVEAATINATQSISENGQDVISSPDDDYEIQKNGSDGQGIINLKT</sequence>
<feature type="region of interest" description="Disordered" evidence="1">
    <location>
        <begin position="98"/>
        <end position="133"/>
    </location>
</feature>
<dbReference type="EMBL" id="GU735144">
    <property type="protein sequence ID" value="ADE29168.1"/>
    <property type="molecule type" value="Genomic_DNA"/>
</dbReference>